<dbReference type="AlphaFoldDB" id="A0A226DLW1"/>
<keyword evidence="3" id="KW-1185">Reference proteome</keyword>
<name>A0A226DLW1_FOLCA</name>
<protein>
    <submittedName>
        <fullName evidence="2">Uncharacterized protein</fullName>
    </submittedName>
</protein>
<dbReference type="EMBL" id="LNIX01000017">
    <property type="protein sequence ID" value="OXA45591.1"/>
    <property type="molecule type" value="Genomic_DNA"/>
</dbReference>
<dbReference type="OrthoDB" id="429597at2759"/>
<reference evidence="2 3" key="1">
    <citation type="submission" date="2015-12" db="EMBL/GenBank/DDBJ databases">
        <title>The genome of Folsomia candida.</title>
        <authorList>
            <person name="Faddeeva A."/>
            <person name="Derks M.F."/>
            <person name="Anvar Y."/>
            <person name="Smit S."/>
            <person name="Van Straalen N."/>
            <person name="Roelofs D."/>
        </authorList>
    </citation>
    <scope>NUCLEOTIDE SEQUENCE [LARGE SCALE GENOMIC DNA]</scope>
    <source>
        <strain evidence="2 3">VU population</strain>
        <tissue evidence="2">Whole body</tissue>
    </source>
</reference>
<comment type="caution">
    <text evidence="2">The sequence shown here is derived from an EMBL/GenBank/DDBJ whole genome shotgun (WGS) entry which is preliminary data.</text>
</comment>
<evidence type="ECO:0000313" key="2">
    <source>
        <dbReference type="EMBL" id="OXA45591.1"/>
    </source>
</evidence>
<feature type="compositionally biased region" description="Polar residues" evidence="1">
    <location>
        <begin position="145"/>
        <end position="156"/>
    </location>
</feature>
<accession>A0A226DLW1</accession>
<organism evidence="2 3">
    <name type="scientific">Folsomia candida</name>
    <name type="common">Springtail</name>
    <dbReference type="NCBI Taxonomy" id="158441"/>
    <lineage>
        <taxon>Eukaryota</taxon>
        <taxon>Metazoa</taxon>
        <taxon>Ecdysozoa</taxon>
        <taxon>Arthropoda</taxon>
        <taxon>Hexapoda</taxon>
        <taxon>Collembola</taxon>
        <taxon>Entomobryomorpha</taxon>
        <taxon>Isotomoidea</taxon>
        <taxon>Isotomidae</taxon>
        <taxon>Proisotominae</taxon>
        <taxon>Folsomia</taxon>
    </lineage>
</organism>
<evidence type="ECO:0000313" key="3">
    <source>
        <dbReference type="Proteomes" id="UP000198287"/>
    </source>
</evidence>
<dbReference type="Proteomes" id="UP000198287">
    <property type="component" value="Unassembled WGS sequence"/>
</dbReference>
<gene>
    <name evidence="2" type="ORF">Fcan01_19476</name>
</gene>
<proteinExistence type="predicted"/>
<evidence type="ECO:0000256" key="1">
    <source>
        <dbReference type="SAM" id="MobiDB-lite"/>
    </source>
</evidence>
<feature type="region of interest" description="Disordered" evidence="1">
    <location>
        <begin position="137"/>
        <end position="156"/>
    </location>
</feature>
<sequence length="156" mass="17595">MLLKISKLEINQSLFLCTFPLLSRIQLGFMYALNAIFNMVVLGSGGNMYGKEYPQGILLHRYKGINSIKDRNMILELVRIVNEMDKSDANRRGEAILEVVPAKNLIELANFNDILTYNLVNTANELSQIITETKDVMMQPKSDEPNSLTSTSILQP</sequence>